<dbReference type="GO" id="GO:0016491">
    <property type="term" value="F:oxidoreductase activity"/>
    <property type="evidence" value="ECO:0007669"/>
    <property type="project" value="InterPro"/>
</dbReference>
<dbReference type="PANTHER" id="PTHR36151:SF3">
    <property type="entry name" value="ER-BOUND OXYGENASE MPAB_MPAB'_RUBBER OXYGENASE CATALYTIC DOMAIN-CONTAINING PROTEIN"/>
    <property type="match status" value="1"/>
</dbReference>
<proteinExistence type="predicted"/>
<dbReference type="Pfam" id="PF09995">
    <property type="entry name" value="MPAB_Lcp_cat"/>
    <property type="match status" value="1"/>
</dbReference>
<evidence type="ECO:0000259" key="1">
    <source>
        <dbReference type="Pfam" id="PF09995"/>
    </source>
</evidence>
<name>A0A0S4TPM7_RALSL</name>
<dbReference type="EMBL" id="LN899819">
    <property type="protein sequence ID" value="CUV11455.1"/>
    <property type="molecule type" value="Genomic_DNA"/>
</dbReference>
<dbReference type="PATRIC" id="fig|305.106.peg.3225"/>
<sequence length="298" mass="32643">MHTPLASLRERIVTQVRGMTRASGGLVLDIASPPGDPGLFGPDAVCWQVHADFPSMMAGGVSALLLQALHPRALAGIWDHSSFRDDLQGRLGRTAQFVAGTTYGSRRDALALIERVKAIHSRVHGIAPDGRPYSANDPDLLTWVHVAEMSSFLAGYLRYVDAHLSRARQDRYFEETALVAMLLGARDVPKSCAAVQAYLNAMRAELVASDRTRTVVEVLMSWQAPRPSLQPAVRIFLEAGIQLLPPWALTMLALEQPTLRAAFTTAAMRTLAPTLRWALREGSVANRARRRVLAPDHT</sequence>
<dbReference type="PANTHER" id="PTHR36151">
    <property type="entry name" value="BLR2777 PROTEIN"/>
    <property type="match status" value="1"/>
</dbReference>
<gene>
    <name evidence="3" type="ORF">E7Z57_22790</name>
    <name evidence="2" type="ORF">RUN39_v1_140027</name>
</gene>
<reference evidence="3 4" key="2">
    <citation type="submission" date="2019-04" db="EMBL/GenBank/DDBJ databases">
        <title>Complete Genome of UW386 and Higher Quality Genome of UW700.</title>
        <authorList>
            <person name="Jacobs J."/>
            <person name="Perez A."/>
            <person name="Steidl O."/>
            <person name="Allen C."/>
        </authorList>
    </citation>
    <scope>NUCLEOTIDE SEQUENCE [LARGE SCALE GENOMIC DNA]</scope>
    <source>
        <strain evidence="3 4">UW386</strain>
        <plasmid evidence="3">pUW386</plasmid>
        <plasmid evidence="4">puw386</plasmid>
    </source>
</reference>
<reference evidence="2" key="1">
    <citation type="submission" date="2015-10" db="EMBL/GenBank/DDBJ databases">
        <authorList>
            <person name="Gilbert D.G."/>
        </authorList>
    </citation>
    <scope>NUCLEOTIDE SEQUENCE</scope>
    <source>
        <strain evidence="2">Phyl III-seqv23</strain>
    </source>
</reference>
<feature type="domain" description="ER-bound oxygenase mpaB/mpaB'/Rubber oxygenase catalytic" evidence="1">
    <location>
        <begin position="47"/>
        <end position="277"/>
    </location>
</feature>
<accession>A0A0S4TPM7</accession>
<evidence type="ECO:0000313" key="2">
    <source>
        <dbReference type="EMBL" id="CUV11455.1"/>
    </source>
</evidence>
<protein>
    <submittedName>
        <fullName evidence="2">Conserved hypothethical protein</fullName>
    </submittedName>
    <submittedName>
        <fullName evidence="3">DUF2236 domain-containing protein</fullName>
    </submittedName>
</protein>
<geneLocation type="plasmid" evidence="4">
    <name>puw386</name>
</geneLocation>
<evidence type="ECO:0000313" key="3">
    <source>
        <dbReference type="EMBL" id="QCX51823.1"/>
    </source>
</evidence>
<organism evidence="2">
    <name type="scientific">Ralstonia solanacearum</name>
    <name type="common">Pseudomonas solanacearum</name>
    <dbReference type="NCBI Taxonomy" id="305"/>
    <lineage>
        <taxon>Bacteria</taxon>
        <taxon>Pseudomonadati</taxon>
        <taxon>Pseudomonadota</taxon>
        <taxon>Betaproteobacteria</taxon>
        <taxon>Burkholderiales</taxon>
        <taxon>Burkholderiaceae</taxon>
        <taxon>Ralstonia</taxon>
        <taxon>Ralstonia solanacearum species complex</taxon>
    </lineage>
</organism>
<keyword evidence="3" id="KW-0614">Plasmid</keyword>
<dbReference type="EMBL" id="CP039340">
    <property type="protein sequence ID" value="QCX51823.1"/>
    <property type="molecule type" value="Genomic_DNA"/>
</dbReference>
<dbReference type="InterPro" id="IPR018713">
    <property type="entry name" value="MPAB/Lcp_cat_dom"/>
</dbReference>
<dbReference type="AlphaFoldDB" id="A0A0S4TPM7"/>
<evidence type="ECO:0000313" key="4">
    <source>
        <dbReference type="Proteomes" id="UP000310553"/>
    </source>
</evidence>
<geneLocation type="plasmid" evidence="3">
    <name>pUW386</name>
</geneLocation>
<dbReference type="Proteomes" id="UP000310553">
    <property type="component" value="Plasmid pUW386"/>
</dbReference>